<dbReference type="Gene3D" id="3.40.630.10">
    <property type="entry name" value="Zn peptidases"/>
    <property type="match status" value="1"/>
</dbReference>
<dbReference type="InterPro" id="IPR053138">
    <property type="entry name" value="N-alpha-Ac-DABA_deacetylase"/>
</dbReference>
<dbReference type="OrthoDB" id="247588at2157"/>
<dbReference type="EMBL" id="FTNO01000001">
    <property type="protein sequence ID" value="SIR04379.1"/>
    <property type="molecule type" value="Genomic_DNA"/>
</dbReference>
<evidence type="ECO:0000256" key="1">
    <source>
        <dbReference type="ARBA" id="ARBA00001947"/>
    </source>
</evidence>
<evidence type="ECO:0000256" key="3">
    <source>
        <dbReference type="ARBA" id="ARBA00022801"/>
    </source>
</evidence>
<proteinExistence type="predicted"/>
<dbReference type="GO" id="GO:0046872">
    <property type="term" value="F:metal ion binding"/>
    <property type="evidence" value="ECO:0007669"/>
    <property type="project" value="UniProtKB-KW"/>
</dbReference>
<dbReference type="InterPro" id="IPR055438">
    <property type="entry name" value="AstE_AspA_cat"/>
</dbReference>
<evidence type="ECO:0000313" key="7">
    <source>
        <dbReference type="Proteomes" id="UP000186914"/>
    </source>
</evidence>
<accession>A0A1N6XQ78</accession>
<dbReference type="SUPFAM" id="SSF53187">
    <property type="entry name" value="Zn-dependent exopeptidases"/>
    <property type="match status" value="1"/>
</dbReference>
<evidence type="ECO:0000313" key="6">
    <source>
        <dbReference type="EMBL" id="SIR04379.1"/>
    </source>
</evidence>
<keyword evidence="3" id="KW-0378">Hydrolase</keyword>
<organism evidence="6 7">
    <name type="scientific">Haladaptatus litoreus</name>
    <dbReference type="NCBI Taxonomy" id="553468"/>
    <lineage>
        <taxon>Archaea</taxon>
        <taxon>Methanobacteriati</taxon>
        <taxon>Methanobacteriota</taxon>
        <taxon>Stenosarchaea group</taxon>
        <taxon>Halobacteria</taxon>
        <taxon>Halobacteriales</taxon>
        <taxon>Haladaptataceae</taxon>
        <taxon>Haladaptatus</taxon>
    </lineage>
</organism>
<dbReference type="RefSeq" id="WP_084186200.1">
    <property type="nucleotide sequence ID" value="NZ_FTNO01000001.1"/>
</dbReference>
<dbReference type="GO" id="GO:0016788">
    <property type="term" value="F:hydrolase activity, acting on ester bonds"/>
    <property type="evidence" value="ECO:0007669"/>
    <property type="project" value="InterPro"/>
</dbReference>
<gene>
    <name evidence="6" type="ORF">SAMN05421858_1224</name>
</gene>
<dbReference type="Proteomes" id="UP000186914">
    <property type="component" value="Unassembled WGS sequence"/>
</dbReference>
<protein>
    <submittedName>
        <fullName evidence="6">Succinylglutamate desuccinylase / Aspartoacylase family protein</fullName>
    </submittedName>
</protein>
<dbReference type="Pfam" id="PF24827">
    <property type="entry name" value="AstE_AspA_cat"/>
    <property type="match status" value="1"/>
</dbReference>
<name>A0A1N6XQ78_9EURY</name>
<sequence>MKRNDDDAGLSGSKVSRLTYIKSGIFGLSSAVGMLSATPLASAERSDYTIRTGTSEETTVYVREADADGPTVMVVGGMHGDEANGYTAAQKIANWRIDAGKLVVLPEANVEAIRNDSRVYNGGIDLNRQFPSGSEPTTALAREIWDVVVSENIDFLFDLHSSYGIYSSDDGGVGQGIFSTRAASATGHRKELVSYLNESYVADSTYDYSGYSSSDGSSPMLKHKVGADLDTGAIIFETTRKNGRPLPQQVRETTAAVQEFLQRFGLITETVSYSQDVIAANTAEDTNTKQSGLQFDISNTFGQDARITDLEIDPHNSAIDQLRDHSYSEGQWISELFIDADVQNGLADINNGVSLPCTIDLDSDGHSDSADKEAVLSSDSAATVSLYQFKSNGSPVDMASEPVTFTVHYELADGTPGFDSFTVGGDALVYEDDVQGIDTPVDSNGKQSGLKFSVTNDAGSNMTIHDVAISPENSAIDQLRDHSYSEGQWISELFIDADVQNGVTDINNGVSLPCFIDLDWDGHSTSASNDAILSPGSSGTVSLYQFKSNGSPVDMVGENVEITIDYTLGDGGSGSRTFMLLV</sequence>
<evidence type="ECO:0000256" key="2">
    <source>
        <dbReference type="ARBA" id="ARBA00022723"/>
    </source>
</evidence>
<dbReference type="AlphaFoldDB" id="A0A1N6XQ78"/>
<dbReference type="PANTHER" id="PTHR37326:SF1">
    <property type="entry name" value="BLL3975 PROTEIN"/>
    <property type="match status" value="1"/>
</dbReference>
<evidence type="ECO:0000259" key="5">
    <source>
        <dbReference type="Pfam" id="PF24827"/>
    </source>
</evidence>
<keyword evidence="7" id="KW-1185">Reference proteome</keyword>
<reference evidence="7" key="1">
    <citation type="submission" date="2017-01" db="EMBL/GenBank/DDBJ databases">
        <authorList>
            <person name="Varghese N."/>
            <person name="Submissions S."/>
        </authorList>
    </citation>
    <scope>NUCLEOTIDE SEQUENCE [LARGE SCALE GENOMIC DNA]</scope>
    <source>
        <strain evidence="7">CGMCC 1.7737</strain>
    </source>
</reference>
<keyword evidence="2" id="KW-0479">Metal-binding</keyword>
<feature type="domain" description="Succinylglutamate desuccinylase/Aspartoacylase catalytic" evidence="5">
    <location>
        <begin position="68"/>
        <end position="162"/>
    </location>
</feature>
<comment type="cofactor">
    <cofactor evidence="1">
        <name>Zn(2+)</name>
        <dbReference type="ChEBI" id="CHEBI:29105"/>
    </cofactor>
</comment>
<keyword evidence="4" id="KW-0862">Zinc</keyword>
<dbReference type="PANTHER" id="PTHR37326">
    <property type="entry name" value="BLL3975 PROTEIN"/>
    <property type="match status" value="1"/>
</dbReference>
<evidence type="ECO:0000256" key="4">
    <source>
        <dbReference type="ARBA" id="ARBA00022833"/>
    </source>
</evidence>